<name>A0A383CLZ1_9ZZZZ</name>
<organism evidence="1">
    <name type="scientific">marine metagenome</name>
    <dbReference type="NCBI Taxonomy" id="408172"/>
    <lineage>
        <taxon>unclassified sequences</taxon>
        <taxon>metagenomes</taxon>
        <taxon>ecological metagenomes</taxon>
    </lineage>
</organism>
<dbReference type="AlphaFoldDB" id="A0A383CLZ1"/>
<accession>A0A383CLZ1</accession>
<evidence type="ECO:0000313" key="1">
    <source>
        <dbReference type="EMBL" id="SVE33377.1"/>
    </source>
</evidence>
<protein>
    <submittedName>
        <fullName evidence="1">Uncharacterized protein</fullName>
    </submittedName>
</protein>
<sequence length="108" mass="12716">MPYRLSFFFVVCFFCWACFFSAISVVFAMHAGEEHPKEKLINDQRKVTAKSSSSKSDASLMIRIPEGTFKMGSSFVENKKHVKECRRYDKSCELWWFNDEYSDQLIFL</sequence>
<gene>
    <name evidence="1" type="ORF">METZ01_LOCUS486231</name>
</gene>
<reference evidence="1" key="1">
    <citation type="submission" date="2018-05" db="EMBL/GenBank/DDBJ databases">
        <authorList>
            <person name="Lanie J.A."/>
            <person name="Ng W.-L."/>
            <person name="Kazmierczak K.M."/>
            <person name="Andrzejewski T.M."/>
            <person name="Davidsen T.M."/>
            <person name="Wayne K.J."/>
            <person name="Tettelin H."/>
            <person name="Glass J.I."/>
            <person name="Rusch D."/>
            <person name="Podicherti R."/>
            <person name="Tsui H.-C.T."/>
            <person name="Winkler M.E."/>
        </authorList>
    </citation>
    <scope>NUCLEOTIDE SEQUENCE</scope>
</reference>
<proteinExistence type="predicted"/>
<feature type="non-terminal residue" evidence="1">
    <location>
        <position position="108"/>
    </location>
</feature>
<dbReference type="EMBL" id="UINC01210075">
    <property type="protein sequence ID" value="SVE33377.1"/>
    <property type="molecule type" value="Genomic_DNA"/>
</dbReference>